<name>A0A812I611_9DINO</name>
<keyword evidence="5" id="KW-1185">Reference proteome</keyword>
<evidence type="ECO:0000313" key="5">
    <source>
        <dbReference type="Proteomes" id="UP000604046"/>
    </source>
</evidence>
<evidence type="ECO:0000256" key="1">
    <source>
        <dbReference type="ARBA" id="ARBA00022679"/>
    </source>
</evidence>
<reference evidence="4" key="1">
    <citation type="submission" date="2021-02" db="EMBL/GenBank/DDBJ databases">
        <authorList>
            <person name="Dougan E. K."/>
            <person name="Rhodes N."/>
            <person name="Thang M."/>
            <person name="Chan C."/>
        </authorList>
    </citation>
    <scope>NUCLEOTIDE SEQUENCE</scope>
</reference>
<dbReference type="InterPro" id="IPR014729">
    <property type="entry name" value="Rossmann-like_a/b/a_fold"/>
</dbReference>
<dbReference type="OrthoDB" id="40021at2759"/>
<dbReference type="Gene3D" id="3.40.50.620">
    <property type="entry name" value="HUPs"/>
    <property type="match status" value="1"/>
</dbReference>
<dbReference type="InterPro" id="IPR050385">
    <property type="entry name" value="Archaeal_FAD_synthase"/>
</dbReference>
<dbReference type="Pfam" id="PF01467">
    <property type="entry name" value="CTP_transf_like"/>
    <property type="match status" value="1"/>
</dbReference>
<dbReference type="NCBIfam" id="TIGR00125">
    <property type="entry name" value="cyt_tran_rel"/>
    <property type="match status" value="1"/>
</dbReference>
<evidence type="ECO:0000256" key="2">
    <source>
        <dbReference type="ARBA" id="ARBA00022695"/>
    </source>
</evidence>
<evidence type="ECO:0000259" key="3">
    <source>
        <dbReference type="Pfam" id="PF01467"/>
    </source>
</evidence>
<dbReference type="PANTHER" id="PTHR43793">
    <property type="entry name" value="FAD SYNTHASE"/>
    <property type="match status" value="1"/>
</dbReference>
<keyword evidence="1" id="KW-0808">Transferase</keyword>
<keyword evidence="2" id="KW-0548">Nucleotidyltransferase</keyword>
<comment type="caution">
    <text evidence="4">The sequence shown here is derived from an EMBL/GenBank/DDBJ whole genome shotgun (WGS) entry which is preliminary data.</text>
</comment>
<dbReference type="GO" id="GO:0016779">
    <property type="term" value="F:nucleotidyltransferase activity"/>
    <property type="evidence" value="ECO:0007669"/>
    <property type="project" value="UniProtKB-KW"/>
</dbReference>
<dbReference type="InterPro" id="IPR004821">
    <property type="entry name" value="Cyt_trans-like"/>
</dbReference>
<protein>
    <submittedName>
        <fullName evidence="4">HldE protein</fullName>
    </submittedName>
</protein>
<dbReference type="AlphaFoldDB" id="A0A812I611"/>
<organism evidence="4 5">
    <name type="scientific">Symbiodinium natans</name>
    <dbReference type="NCBI Taxonomy" id="878477"/>
    <lineage>
        <taxon>Eukaryota</taxon>
        <taxon>Sar</taxon>
        <taxon>Alveolata</taxon>
        <taxon>Dinophyceae</taxon>
        <taxon>Suessiales</taxon>
        <taxon>Symbiodiniaceae</taxon>
        <taxon>Symbiodinium</taxon>
    </lineage>
</organism>
<accession>A0A812I611</accession>
<dbReference type="SUPFAM" id="SSF52374">
    <property type="entry name" value="Nucleotidylyl transferase"/>
    <property type="match status" value="1"/>
</dbReference>
<sequence length="150" mass="16387">MSQKVVVASGYFDPLHYGHIEYLQRSRDLGDKLIVIVNNDVQAAAKKGQPFMPARERVKLVRSLACVDAAIEAIDQDQTVQRTLRLLHPDIFTNGGDIRNEDVPEADVCRELGIKLVDGLGDKVQSSSWLISKISNPAVNGTSGYTSPPG</sequence>
<gene>
    <name evidence="4" type="primary">hldE</name>
    <name evidence="4" type="ORF">SNAT2548_LOCUS2661</name>
</gene>
<feature type="domain" description="Cytidyltransferase-like" evidence="3">
    <location>
        <begin position="8"/>
        <end position="98"/>
    </location>
</feature>
<proteinExistence type="predicted"/>
<dbReference type="Proteomes" id="UP000604046">
    <property type="component" value="Unassembled WGS sequence"/>
</dbReference>
<dbReference type="EMBL" id="CAJNDS010000158">
    <property type="protein sequence ID" value="CAE6971830.1"/>
    <property type="molecule type" value="Genomic_DNA"/>
</dbReference>
<evidence type="ECO:0000313" key="4">
    <source>
        <dbReference type="EMBL" id="CAE6971830.1"/>
    </source>
</evidence>
<dbReference type="PANTHER" id="PTHR43793:SF1">
    <property type="entry name" value="FAD SYNTHASE"/>
    <property type="match status" value="1"/>
</dbReference>